<sequence>MSSGTSVFPLTLAERVVLVVFFVVVVGGIALLVSIPGTMAVFSFVVSLFVLWLLWRLVRAAERIADATEDLATASTVTDD</sequence>
<keyword evidence="1" id="KW-0472">Membrane</keyword>
<dbReference type="EMBL" id="FODV01000001">
    <property type="protein sequence ID" value="SEO28529.1"/>
    <property type="molecule type" value="Genomic_DNA"/>
</dbReference>
<keyword evidence="1" id="KW-1133">Transmembrane helix</keyword>
<name>A0A1H8NGB2_9EURY</name>
<dbReference type="RefSeq" id="WP_089820882.1">
    <property type="nucleotide sequence ID" value="NZ_FODV01000001.1"/>
</dbReference>
<dbReference type="Pfam" id="PF26262">
    <property type="entry name" value="DUF8066"/>
    <property type="match status" value="1"/>
</dbReference>
<protein>
    <submittedName>
        <fullName evidence="2">Uncharacterized protein</fullName>
    </submittedName>
</protein>
<evidence type="ECO:0000256" key="1">
    <source>
        <dbReference type="SAM" id="Phobius"/>
    </source>
</evidence>
<feature type="transmembrane region" description="Helical" evidence="1">
    <location>
        <begin position="12"/>
        <end position="33"/>
    </location>
</feature>
<reference evidence="3" key="1">
    <citation type="submission" date="2016-10" db="EMBL/GenBank/DDBJ databases">
        <authorList>
            <person name="Varghese N."/>
            <person name="Submissions S."/>
        </authorList>
    </citation>
    <scope>NUCLEOTIDE SEQUENCE [LARGE SCALE GENOMIC DNA]</scope>
    <source>
        <strain evidence="3">CGMCC 1.10121</strain>
    </source>
</reference>
<dbReference type="AlphaFoldDB" id="A0A1H8NGB2"/>
<gene>
    <name evidence="2" type="ORF">SAMN04487948_101525</name>
</gene>
<feature type="transmembrane region" description="Helical" evidence="1">
    <location>
        <begin position="39"/>
        <end position="58"/>
    </location>
</feature>
<accession>A0A1H8NGB2</accession>
<keyword evidence="3" id="KW-1185">Reference proteome</keyword>
<dbReference type="Proteomes" id="UP000199126">
    <property type="component" value="Unassembled WGS sequence"/>
</dbReference>
<keyword evidence="1" id="KW-0812">Transmembrane</keyword>
<proteinExistence type="predicted"/>
<evidence type="ECO:0000313" key="2">
    <source>
        <dbReference type="EMBL" id="SEO28529.1"/>
    </source>
</evidence>
<dbReference type="InterPro" id="IPR058379">
    <property type="entry name" value="DUF8066"/>
</dbReference>
<organism evidence="2 3">
    <name type="scientific">Halogranum amylolyticum</name>
    <dbReference type="NCBI Taxonomy" id="660520"/>
    <lineage>
        <taxon>Archaea</taxon>
        <taxon>Methanobacteriati</taxon>
        <taxon>Methanobacteriota</taxon>
        <taxon>Stenosarchaea group</taxon>
        <taxon>Halobacteria</taxon>
        <taxon>Halobacteriales</taxon>
        <taxon>Haloferacaceae</taxon>
    </lineage>
</organism>
<evidence type="ECO:0000313" key="3">
    <source>
        <dbReference type="Proteomes" id="UP000199126"/>
    </source>
</evidence>